<protein>
    <recommendedName>
        <fullName evidence="4">Nitrite/Sulfite reductase ferredoxin-like domain-containing protein</fullName>
    </recommendedName>
</protein>
<dbReference type="InterPro" id="IPR005117">
    <property type="entry name" value="NiRdtase/SiRdtase_haem-b_fer"/>
</dbReference>
<evidence type="ECO:0000256" key="3">
    <source>
        <dbReference type="ARBA" id="ARBA00023002"/>
    </source>
</evidence>
<organism evidence="5 6">
    <name type="scientific">Paraconexibacter antarcticus</name>
    <dbReference type="NCBI Taxonomy" id="2949664"/>
    <lineage>
        <taxon>Bacteria</taxon>
        <taxon>Bacillati</taxon>
        <taxon>Actinomycetota</taxon>
        <taxon>Thermoleophilia</taxon>
        <taxon>Solirubrobacterales</taxon>
        <taxon>Paraconexibacteraceae</taxon>
        <taxon>Paraconexibacter</taxon>
    </lineage>
</organism>
<keyword evidence="6" id="KW-1185">Reference proteome</keyword>
<reference evidence="5 6" key="1">
    <citation type="submission" date="2022-06" db="EMBL/GenBank/DDBJ databases">
        <title>Paraconexibacter antarcticus.</title>
        <authorList>
            <person name="Kim C.S."/>
        </authorList>
    </citation>
    <scope>NUCLEOTIDE SEQUENCE [LARGE SCALE GENOMIC DNA]</scope>
    <source>
        <strain evidence="5 6">02-257</strain>
    </source>
</reference>
<dbReference type="PANTHER" id="PTHR32439:SF9">
    <property type="entry name" value="BLR3264 PROTEIN"/>
    <property type="match status" value="1"/>
</dbReference>
<evidence type="ECO:0000313" key="5">
    <source>
        <dbReference type="EMBL" id="UTI64108.1"/>
    </source>
</evidence>
<evidence type="ECO:0000259" key="4">
    <source>
        <dbReference type="Pfam" id="PF03460"/>
    </source>
</evidence>
<evidence type="ECO:0000256" key="2">
    <source>
        <dbReference type="ARBA" id="ARBA00022617"/>
    </source>
</evidence>
<keyword evidence="3" id="KW-0560">Oxidoreductase</keyword>
<keyword evidence="1" id="KW-0411">Iron-sulfur</keyword>
<dbReference type="Pfam" id="PF03460">
    <property type="entry name" value="NIR_SIR_ferr"/>
    <property type="match status" value="2"/>
</dbReference>
<dbReference type="SUPFAM" id="SSF55124">
    <property type="entry name" value="Nitrite/Sulfite reductase N-terminal domain-like"/>
    <property type="match status" value="2"/>
</dbReference>
<gene>
    <name evidence="5" type="ORF">NBH00_22565</name>
</gene>
<keyword evidence="2" id="KW-0479">Metal-binding</keyword>
<dbReference type="InterPro" id="IPR036136">
    <property type="entry name" value="Nit/Sulf_reduc_fer-like_dom_sf"/>
</dbReference>
<dbReference type="Gene3D" id="3.90.480.20">
    <property type="match status" value="1"/>
</dbReference>
<dbReference type="PANTHER" id="PTHR32439">
    <property type="entry name" value="FERREDOXIN--NITRITE REDUCTASE, CHLOROPLASTIC"/>
    <property type="match status" value="1"/>
</dbReference>
<proteinExistence type="predicted"/>
<keyword evidence="1" id="KW-0004">4Fe-4S</keyword>
<evidence type="ECO:0000256" key="1">
    <source>
        <dbReference type="ARBA" id="ARBA00022485"/>
    </source>
</evidence>
<feature type="domain" description="Nitrite/Sulfite reductase ferredoxin-like" evidence="4">
    <location>
        <begin position="255"/>
        <end position="319"/>
    </location>
</feature>
<sequence>MCPAAVPPADRCPGVLRLHAAADGALARVRVPGGRLTADGLEAIGTLATAHGNGLVEVTSRAGVQVRGLAESGATTAADLLFAAGLLPSPEHDRVRNLLAPPLGPRHPRALAGVDAGALAAALDAGLCADARLAELPGRFLFAVEDGSRTLGRHRADVALVALAGPKPLLRLYLAGAPTTLLTPVADGPAVALRAAHAFLDLLEGGAAAEASGGRAWRIADLPDGTARVATALGGAMTGGAPLAAVRPLGVGRTEQADGRVALTVLTPLGRIDAAALAPLAALARARAAGDVRLATDRTLTLVDVDAAAAGDVAGALGELGLVTVAGSGWAGLTACAGAGACVSALLDVRAAASERAAVRRPPDPAEHWAACERGCGTPAGPAVVVHARAGGGLTVTGAGAPGTEPLPFAGLPEALRHLAPKEHHP</sequence>
<dbReference type="RefSeq" id="WP_254570821.1">
    <property type="nucleotide sequence ID" value="NZ_CP098502.1"/>
</dbReference>
<keyword evidence="2" id="KW-0408">Iron</keyword>
<evidence type="ECO:0000313" key="6">
    <source>
        <dbReference type="Proteomes" id="UP001056035"/>
    </source>
</evidence>
<name>A0ABY5DS79_9ACTN</name>
<dbReference type="Proteomes" id="UP001056035">
    <property type="component" value="Chromosome"/>
</dbReference>
<keyword evidence="2" id="KW-0349">Heme</keyword>
<dbReference type="EMBL" id="CP098502">
    <property type="protein sequence ID" value="UTI64108.1"/>
    <property type="molecule type" value="Genomic_DNA"/>
</dbReference>
<dbReference type="Gene3D" id="3.90.480.10">
    <property type="entry name" value="Sulfite Reductase Hemoprotein,Domain 2"/>
    <property type="match status" value="1"/>
</dbReference>
<feature type="domain" description="Nitrite/Sulfite reductase ferredoxin-like" evidence="4">
    <location>
        <begin position="26"/>
        <end position="73"/>
    </location>
</feature>
<dbReference type="InterPro" id="IPR051329">
    <property type="entry name" value="NIR_SIR_4Fe-4S"/>
</dbReference>
<accession>A0ABY5DS79</accession>